<feature type="compositionally biased region" description="Basic and acidic residues" evidence="1">
    <location>
        <begin position="63"/>
        <end position="93"/>
    </location>
</feature>
<proteinExistence type="predicted"/>
<sequence length="107" mass="11776">MASRSDGVEVVQLAGADHMAMISSPAMVADLLITIANTHGHGDDIRSKRVHEAAAYVQSQNRLCERRNRPKGKKPDDSRKGTHFLEKKKRNEESGGEGIMRATNFCS</sequence>
<reference evidence="2" key="2">
    <citation type="submission" date="2021-02" db="EMBL/GenBank/DDBJ databases">
        <authorList>
            <person name="Kimball J.A."/>
            <person name="Haas M.W."/>
            <person name="Macchietto M."/>
            <person name="Kono T."/>
            <person name="Duquette J."/>
            <person name="Shao M."/>
        </authorList>
    </citation>
    <scope>NUCLEOTIDE SEQUENCE</scope>
    <source>
        <tissue evidence="2">Fresh leaf tissue</tissue>
    </source>
</reference>
<accession>A0A8J5T459</accession>
<organism evidence="2 3">
    <name type="scientific">Zizania palustris</name>
    <name type="common">Northern wild rice</name>
    <dbReference type="NCBI Taxonomy" id="103762"/>
    <lineage>
        <taxon>Eukaryota</taxon>
        <taxon>Viridiplantae</taxon>
        <taxon>Streptophyta</taxon>
        <taxon>Embryophyta</taxon>
        <taxon>Tracheophyta</taxon>
        <taxon>Spermatophyta</taxon>
        <taxon>Magnoliopsida</taxon>
        <taxon>Liliopsida</taxon>
        <taxon>Poales</taxon>
        <taxon>Poaceae</taxon>
        <taxon>BOP clade</taxon>
        <taxon>Oryzoideae</taxon>
        <taxon>Oryzeae</taxon>
        <taxon>Zizaniinae</taxon>
        <taxon>Zizania</taxon>
    </lineage>
</organism>
<evidence type="ECO:0000313" key="3">
    <source>
        <dbReference type="Proteomes" id="UP000729402"/>
    </source>
</evidence>
<evidence type="ECO:0000256" key="1">
    <source>
        <dbReference type="SAM" id="MobiDB-lite"/>
    </source>
</evidence>
<dbReference type="Proteomes" id="UP000729402">
    <property type="component" value="Unassembled WGS sequence"/>
</dbReference>
<dbReference type="EMBL" id="JAAALK010000284">
    <property type="protein sequence ID" value="KAG8067839.1"/>
    <property type="molecule type" value="Genomic_DNA"/>
</dbReference>
<feature type="region of interest" description="Disordered" evidence="1">
    <location>
        <begin position="58"/>
        <end position="107"/>
    </location>
</feature>
<reference evidence="2" key="1">
    <citation type="journal article" date="2021" name="bioRxiv">
        <title>Whole Genome Assembly and Annotation of Northern Wild Rice, Zizania palustris L., Supports a Whole Genome Duplication in the Zizania Genus.</title>
        <authorList>
            <person name="Haas M."/>
            <person name="Kono T."/>
            <person name="Macchietto M."/>
            <person name="Millas R."/>
            <person name="McGilp L."/>
            <person name="Shao M."/>
            <person name="Duquette J."/>
            <person name="Hirsch C.N."/>
            <person name="Kimball J."/>
        </authorList>
    </citation>
    <scope>NUCLEOTIDE SEQUENCE</scope>
    <source>
        <tissue evidence="2">Fresh leaf tissue</tissue>
    </source>
</reference>
<gene>
    <name evidence="2" type="ORF">GUJ93_ZPchr0005g14649</name>
</gene>
<keyword evidence="3" id="KW-1185">Reference proteome</keyword>
<dbReference type="AlphaFoldDB" id="A0A8J5T459"/>
<protein>
    <submittedName>
        <fullName evidence="2">Uncharacterized protein</fullName>
    </submittedName>
</protein>
<comment type="caution">
    <text evidence="2">The sequence shown here is derived from an EMBL/GenBank/DDBJ whole genome shotgun (WGS) entry which is preliminary data.</text>
</comment>
<evidence type="ECO:0000313" key="2">
    <source>
        <dbReference type="EMBL" id="KAG8067839.1"/>
    </source>
</evidence>
<name>A0A8J5T459_ZIZPA</name>